<sequence>MKRKLGQMLRINPNANNITIDSLDNIVTIELVVVNSDMNPDKSDVNMNNTVIAQQMLTISLIPRSELNTESGTRLDSHHQLEELS</sequence>
<dbReference type="Proteomes" id="UP001195483">
    <property type="component" value="Unassembled WGS sequence"/>
</dbReference>
<reference evidence="1" key="3">
    <citation type="submission" date="2023-05" db="EMBL/GenBank/DDBJ databases">
        <authorList>
            <person name="Smith C.H."/>
        </authorList>
    </citation>
    <scope>NUCLEOTIDE SEQUENCE</scope>
    <source>
        <strain evidence="1">CHS0354</strain>
        <tissue evidence="1">Mantle</tissue>
    </source>
</reference>
<proteinExistence type="predicted"/>
<reference evidence="1" key="1">
    <citation type="journal article" date="2021" name="Genome Biol. Evol.">
        <title>A High-Quality Reference Genome for a Parasitic Bivalve with Doubly Uniparental Inheritance (Bivalvia: Unionida).</title>
        <authorList>
            <person name="Smith C.H."/>
        </authorList>
    </citation>
    <scope>NUCLEOTIDE SEQUENCE</scope>
    <source>
        <strain evidence="1">CHS0354</strain>
    </source>
</reference>
<accession>A0AAE0S4I9</accession>
<keyword evidence="2" id="KW-1185">Reference proteome</keyword>
<reference evidence="1" key="2">
    <citation type="journal article" date="2021" name="Genome Biol. Evol.">
        <title>Developing a high-quality reference genome for a parasitic bivalve with doubly uniparental inheritance (Bivalvia: Unionida).</title>
        <authorList>
            <person name="Smith C.H."/>
        </authorList>
    </citation>
    <scope>NUCLEOTIDE SEQUENCE</scope>
    <source>
        <strain evidence="1">CHS0354</strain>
        <tissue evidence="1">Mantle</tissue>
    </source>
</reference>
<evidence type="ECO:0000313" key="1">
    <source>
        <dbReference type="EMBL" id="KAK3585117.1"/>
    </source>
</evidence>
<comment type="caution">
    <text evidence="1">The sequence shown here is derived from an EMBL/GenBank/DDBJ whole genome shotgun (WGS) entry which is preliminary data.</text>
</comment>
<name>A0AAE0S4I9_9BIVA</name>
<gene>
    <name evidence="1" type="ORF">CHS0354_004309</name>
</gene>
<organism evidence="1 2">
    <name type="scientific">Potamilus streckersoni</name>
    <dbReference type="NCBI Taxonomy" id="2493646"/>
    <lineage>
        <taxon>Eukaryota</taxon>
        <taxon>Metazoa</taxon>
        <taxon>Spiralia</taxon>
        <taxon>Lophotrochozoa</taxon>
        <taxon>Mollusca</taxon>
        <taxon>Bivalvia</taxon>
        <taxon>Autobranchia</taxon>
        <taxon>Heteroconchia</taxon>
        <taxon>Palaeoheterodonta</taxon>
        <taxon>Unionida</taxon>
        <taxon>Unionoidea</taxon>
        <taxon>Unionidae</taxon>
        <taxon>Ambleminae</taxon>
        <taxon>Lampsilini</taxon>
        <taxon>Potamilus</taxon>
    </lineage>
</organism>
<evidence type="ECO:0000313" key="2">
    <source>
        <dbReference type="Proteomes" id="UP001195483"/>
    </source>
</evidence>
<dbReference type="EMBL" id="JAEAOA010000324">
    <property type="protein sequence ID" value="KAK3585117.1"/>
    <property type="molecule type" value="Genomic_DNA"/>
</dbReference>
<protein>
    <submittedName>
        <fullName evidence="1">Uncharacterized protein</fullName>
    </submittedName>
</protein>
<dbReference type="AlphaFoldDB" id="A0AAE0S4I9"/>